<sequence>MNINNKNNNKNESKKIKKFNKGGAIAIATVLSTTLITPLSVHAEGLNNSVNSTSNSIENNNIDHVKVVNEISKGDIVKFGIIHSKNLKDIKIINSEGYINGKDYTYAPIDNNLLTLNIKKNISNFNEAINNFKIEGINKNNNKKIEIPLSLSKLPEINLSTTNVESPVSLILKCTSTSSKENISTTTGANTTDVMYRISYQFRSNTGKYYKITNVKIVPNYKIAYNNPNDMKYKNYLNEALKSLNDNFYSFNTTMGISNFDSTSTGVMILESNYIKSDYNTHLEGTATVYYTIDGKQYKENVSLPNAKLFGGYKNVVQQPKLYYGGQDKKNNAKYVSVSIQNPLTNLKYYYIPSQYMIGNPILNITASGGAILSINPQYANDIKYLGNNNYQLTNKLYNSLLNSSGLNLFEVSNPHPEKTLQTDISINGCNYNFPNIKFDSSATLGNANLNLTFTPEIGEYAINKHLTVTGYSNNNDQCMLMSGKTTNKNLNNLNKNYNLYSVIMGYSPLLLKMNSTKFINPNYRYVSYPDDYMLNTQYYYIENEQSGIYTKDEINNRIYDIVTGKSVSGVTVYSGQQLIDMANSGKQLPNIYMVIAKGTSISDVATTGVANMALGITPSNYADYILVGQAKTDMHNSTLYKGWDKLTDTNRDSIVKDNNKLEGFVLGGIVDSYTGENQGTTETFGPSNVMTQTNQSSAIMFNDVRGPGIDTSSAMVSQLGIDPIYTFSGPNGYTTFNMTPEEFYKPTTYSLYSDYKLNPGNNADGAYYTFNIGNNTFTKDSYMEFIYKDKSNNIKHFNVPLSEFSRDSSGDYYYPLSKLPDFKSFNIEIINYDPQPSLLHIQFTTKEPEINQKYYCGILTESGLKNGLVNTLTAININNSYINNYMININNRMYNEYQYYGSDPQVTNTNVSINSLANNSCFQKVTNVNRENNTFTINNSIKNNSGLATNYYAIGRIPSNRIKSLASAYGYNGIGRDTYSTMESINIQNGTEVYLIPKTLESKYNDILNTQSISSLSNLSKLIKENNSGLVKYKSGMSLNDYIGYIVKSQLINPGKEFNFNIGIKCNGVLKNEKNTMYSGFKYYDSEHNYGSISPIQELNLQDIFKNKVIDSLIQSTKNGEELSGVKYEVQFENGKTVTVTSDKNGSVNIPTGIIKKVNIVSVPYGWKVDSNKLDTVNNENEISTTDKVVLSKLNTIVNVSATCNNQDVSGVTFDLGKDGDMTTSNKDVSKTFDYNSVNSASIKTIPAGYKADGNISITRTTDKDGNQVINIVQKLTKIPKNSITVSMVNSKGDVIVKPQTVTDYDGSKVLVPSISVPNGYKLVNITDNGQVIDKLPSSITNKNQNIVYHVIKENTSLTIKYMYNGQEIGEPVNKEIATGSIINNNYINAPSGYKVDNITFDGKTVKDNILNEKASVDPNIVIVNLSKLKETVNVSAMCDGKEVPNVVINVNGKNLTTSTGVISENIPYGSFKDAKVSNIPNGYELNGNITINKTVDKDGNITINVIQNLKKLAKGTVTTIVKDTNGNIIDAEKSYTGYENTKDTAVVPTIPQGYKVISITNNNIKCDGLPKYFNSSTQNIVITVNKEQFNVTTKVIDESNHVIVPSKTTKVDYGSGVDKLIPAVPNGYKLIKYVCNNKDYSNINEIPKTVTSNDNITVIVQKIEKGTINVEVKELNNSTPISTKTYTGDVNSKDTATVPNIPKGYRIVSITNNGQKVNGLPQEFTKETQNVVYQIEKIPTPVQNTKLTIKVENMQGQEIEAPINKEIKVGSKLDNNYMPSIPAKYKIVNVETDNTNTGLNINGIAKNGENTIIIKVENKVIKEPVSVTVKDGNSILIPTITKEVNKGTVLNGSFIPNIPTGYKVDSIYVNNSNEGTSLNGEVNGPTNIIVNVSKIVKGSINVTVKDINNNIIVPTKSATGEKGSKDTLNAPIIPSGYKIVSITDNGKVVDGMPKEFTGETQSIIYTVKKINTKVTTEVITQSGQVVTPKNSFDVPTGTSINSLVPNAPSQYKVVGVKVNGKEFTSKADVTGITNGTTENIIVIVNKVVKPVEKEGKVIVEVQGANGNIIVPAVSTTGVSGTADKSSIPSIPVGYKLDYITNNGQKVNGLPEKYNDGTQTIIYHVSKIVNKSTISIVTKSTDGKILVGESSVSGVPGTPTALGLDIPSGYHLVKIIDNGKEIKSLPQKFNNENQNIEIIAEKNKDNIIKPVNNTPNNIPTTNKPNISNNNSNNSPITISHNNKTNNNTANINEDQNPKTGDTSELPFALGILAALGALIGINVKKKKTSTEKIDN</sequence>
<evidence type="ECO:0000256" key="1">
    <source>
        <dbReference type="SAM" id="MobiDB-lite"/>
    </source>
</evidence>
<feature type="transmembrane region" description="Helical" evidence="2">
    <location>
        <begin position="2266"/>
        <end position="2284"/>
    </location>
</feature>
<keyword evidence="2" id="KW-1133">Transmembrane helix</keyword>
<dbReference type="RefSeq" id="WP_002599625.1">
    <property type="nucleotide sequence ID" value="NZ_KB850958.1"/>
</dbReference>
<proteinExistence type="predicted"/>
<keyword evidence="2" id="KW-0472">Membrane</keyword>
<reference evidence="3 4" key="1">
    <citation type="submission" date="2013-01" db="EMBL/GenBank/DDBJ databases">
        <title>The Genome Sequence of Clostridium colicanis 209318.</title>
        <authorList>
            <consortium name="The Broad Institute Genome Sequencing Platform"/>
            <person name="Earl A."/>
            <person name="Ward D."/>
            <person name="Feldgarden M."/>
            <person name="Gevers D."/>
            <person name="Courvalin P."/>
            <person name="Lambert T."/>
            <person name="Walker B."/>
            <person name="Young S.K."/>
            <person name="Zeng Q."/>
            <person name="Gargeya S."/>
            <person name="Fitzgerald M."/>
            <person name="Haas B."/>
            <person name="Abouelleil A."/>
            <person name="Alvarado L."/>
            <person name="Arachchi H.M."/>
            <person name="Berlin A.M."/>
            <person name="Chapman S.B."/>
            <person name="Dewar J."/>
            <person name="Goldberg J."/>
            <person name="Griggs A."/>
            <person name="Gujja S."/>
            <person name="Hansen M."/>
            <person name="Howarth C."/>
            <person name="Imamovic A."/>
            <person name="Larimer J."/>
            <person name="McCowan C."/>
            <person name="Murphy C."/>
            <person name="Neiman D."/>
            <person name="Pearson M."/>
            <person name="Priest M."/>
            <person name="Roberts A."/>
            <person name="Saif S."/>
            <person name="Shea T."/>
            <person name="Sisk P."/>
            <person name="Sykes S."/>
            <person name="Wortman J."/>
            <person name="Nusbaum C."/>
            <person name="Birren B."/>
        </authorList>
    </citation>
    <scope>NUCLEOTIDE SEQUENCE [LARGE SCALE GENOMIC DNA]</scope>
    <source>
        <strain evidence="3 4">209318</strain>
    </source>
</reference>
<organism evidence="3 4">
    <name type="scientific">Clostridium thermobutyricum</name>
    <dbReference type="NCBI Taxonomy" id="29372"/>
    <lineage>
        <taxon>Bacteria</taxon>
        <taxon>Bacillati</taxon>
        <taxon>Bacillota</taxon>
        <taxon>Clostridia</taxon>
        <taxon>Eubacteriales</taxon>
        <taxon>Clostridiaceae</taxon>
        <taxon>Clostridium</taxon>
    </lineage>
</organism>
<evidence type="ECO:0000256" key="2">
    <source>
        <dbReference type="SAM" id="Phobius"/>
    </source>
</evidence>
<feature type="compositionally biased region" description="Low complexity" evidence="1">
    <location>
        <begin position="2211"/>
        <end position="2255"/>
    </location>
</feature>
<dbReference type="HOGENOM" id="CLU_230195_0_0_9"/>
<feature type="region of interest" description="Disordered" evidence="1">
    <location>
        <begin position="2211"/>
        <end position="2263"/>
    </location>
</feature>
<evidence type="ECO:0000313" key="4">
    <source>
        <dbReference type="Proteomes" id="UP000013097"/>
    </source>
</evidence>
<protein>
    <submittedName>
        <fullName evidence="3">Uncharacterized protein</fullName>
    </submittedName>
</protein>
<accession>N9XII1</accession>
<keyword evidence="4" id="KW-1185">Reference proteome</keyword>
<comment type="caution">
    <text evidence="3">The sequence shown here is derived from an EMBL/GenBank/DDBJ whole genome shotgun (WGS) entry which is preliminary data.</text>
</comment>
<dbReference type="Proteomes" id="UP000013097">
    <property type="component" value="Unassembled WGS sequence"/>
</dbReference>
<dbReference type="EMBL" id="AGYT01000020">
    <property type="protein sequence ID" value="ENY99512.1"/>
    <property type="molecule type" value="Genomic_DNA"/>
</dbReference>
<gene>
    <name evidence="3" type="ORF">HMPREF1092_03185</name>
</gene>
<dbReference type="PATRIC" id="fig|999411.4.peg.3099"/>
<name>N9XII1_9CLOT</name>
<keyword evidence="2" id="KW-0812">Transmembrane</keyword>
<evidence type="ECO:0000313" key="3">
    <source>
        <dbReference type="EMBL" id="ENY99512.1"/>
    </source>
</evidence>